<feature type="domain" description="Prokaryotic glutathione synthetase ATP-binding" evidence="1">
    <location>
        <begin position="120"/>
        <end position="244"/>
    </location>
</feature>
<dbReference type="PANTHER" id="PTHR39217">
    <property type="match status" value="1"/>
</dbReference>
<evidence type="ECO:0000313" key="2">
    <source>
        <dbReference type="EMBL" id="QGG93715.1"/>
    </source>
</evidence>
<dbReference type="Gene3D" id="3.30.470.20">
    <property type="entry name" value="ATP-grasp fold, B domain"/>
    <property type="match status" value="1"/>
</dbReference>
<dbReference type="PANTHER" id="PTHR39217:SF1">
    <property type="entry name" value="GLUTATHIONE SYNTHETASE"/>
    <property type="match status" value="1"/>
</dbReference>
<dbReference type="InterPro" id="IPR053191">
    <property type="entry name" value="DcsG_Biosynth_Enzyme"/>
</dbReference>
<gene>
    <name evidence="2" type="ORF">GH723_00535</name>
</gene>
<dbReference type="Pfam" id="PF02955">
    <property type="entry name" value="GSH-S_ATP"/>
    <property type="match status" value="1"/>
</dbReference>
<organism evidence="2 3">
    <name type="scientific">Actinomarinicola tropica</name>
    <dbReference type="NCBI Taxonomy" id="2789776"/>
    <lineage>
        <taxon>Bacteria</taxon>
        <taxon>Bacillati</taxon>
        <taxon>Actinomycetota</taxon>
        <taxon>Acidimicrobiia</taxon>
        <taxon>Acidimicrobiales</taxon>
        <taxon>Iamiaceae</taxon>
        <taxon>Actinomarinicola</taxon>
    </lineage>
</organism>
<proteinExistence type="predicted"/>
<dbReference type="RefSeq" id="WP_153757821.1">
    <property type="nucleotide sequence ID" value="NZ_CP045851.1"/>
</dbReference>
<name>A0A5Q2RKI8_9ACTN</name>
<reference evidence="2 3" key="1">
    <citation type="submission" date="2019-11" db="EMBL/GenBank/DDBJ databases">
        <authorList>
            <person name="He Y."/>
        </authorList>
    </citation>
    <scope>NUCLEOTIDE SEQUENCE [LARGE SCALE GENOMIC DNA]</scope>
    <source>
        <strain evidence="2 3">SCSIO 58843</strain>
    </source>
</reference>
<protein>
    <recommendedName>
        <fullName evidence="1">Prokaryotic glutathione synthetase ATP-binding domain-containing protein</fullName>
    </recommendedName>
</protein>
<sequence length="283" mass="30859">MPHVAVVTCRELPVPSPDDELLLAALTDGGATTAYVAWDDPAFDWSEPDVCVIRSTWDYTAHHDAFVAWADSVPTLWNRPEVVAWNSHKRYLLDLADAGVDVVPTRLVPKGTDLDLATDLAHLVELIVKPAVSVGSCDTYRVGPDRPLSDEIVADLVAHHDLLVQPFVRSITDPGETAVVVIDGQVAHSFVKRPADGDFRVQLQYGAHNTHVDPTDAQLHVARTALAAAEEATGAELLYARVDMVDVDGRPHLMELELIEPDLWLREAPGSLGRLTAAILDRV</sequence>
<dbReference type="KEGG" id="atq:GH723_00535"/>
<dbReference type="InterPro" id="IPR004218">
    <property type="entry name" value="GSHS_ATP-bd"/>
</dbReference>
<dbReference type="EMBL" id="CP045851">
    <property type="protein sequence ID" value="QGG93715.1"/>
    <property type="molecule type" value="Genomic_DNA"/>
</dbReference>
<keyword evidence="3" id="KW-1185">Reference proteome</keyword>
<accession>A0A5Q2RKI8</accession>
<dbReference type="AlphaFoldDB" id="A0A5Q2RKI8"/>
<dbReference type="SUPFAM" id="SSF56059">
    <property type="entry name" value="Glutathione synthetase ATP-binding domain-like"/>
    <property type="match status" value="1"/>
</dbReference>
<dbReference type="GO" id="GO:0004363">
    <property type="term" value="F:glutathione synthase activity"/>
    <property type="evidence" value="ECO:0007669"/>
    <property type="project" value="InterPro"/>
</dbReference>
<evidence type="ECO:0000259" key="1">
    <source>
        <dbReference type="Pfam" id="PF02955"/>
    </source>
</evidence>
<dbReference type="Proteomes" id="UP000334019">
    <property type="component" value="Chromosome"/>
</dbReference>
<evidence type="ECO:0000313" key="3">
    <source>
        <dbReference type="Proteomes" id="UP000334019"/>
    </source>
</evidence>
<dbReference type="GO" id="GO:0005524">
    <property type="term" value="F:ATP binding"/>
    <property type="evidence" value="ECO:0007669"/>
    <property type="project" value="InterPro"/>
</dbReference>